<dbReference type="InterPro" id="IPR052709">
    <property type="entry name" value="Transposase-MT_Hybrid"/>
</dbReference>
<dbReference type="AlphaFoldDB" id="A0A087TPA7"/>
<dbReference type="Gene3D" id="1.10.10.1450">
    <property type="match status" value="1"/>
</dbReference>
<keyword evidence="3" id="KW-1185">Reference proteome</keyword>
<evidence type="ECO:0000313" key="3">
    <source>
        <dbReference type="Proteomes" id="UP000054359"/>
    </source>
</evidence>
<reference evidence="2 3" key="1">
    <citation type="submission" date="2013-11" db="EMBL/GenBank/DDBJ databases">
        <title>Genome sequencing of Stegodyphus mimosarum.</title>
        <authorList>
            <person name="Bechsgaard J."/>
        </authorList>
    </citation>
    <scope>NUCLEOTIDE SEQUENCE [LARGE SCALE GENOMIC DNA]</scope>
</reference>
<dbReference type="InterPro" id="IPR041426">
    <property type="entry name" value="Mos1_HTH"/>
</dbReference>
<dbReference type="Pfam" id="PF17906">
    <property type="entry name" value="HTH_48"/>
    <property type="match status" value="1"/>
</dbReference>
<dbReference type="PANTHER" id="PTHR46060:SF1">
    <property type="entry name" value="MARINER MOS1 TRANSPOSASE-LIKE PROTEIN"/>
    <property type="match status" value="1"/>
</dbReference>
<feature type="non-terminal residue" evidence="2">
    <location>
        <position position="178"/>
    </location>
</feature>
<dbReference type="OrthoDB" id="6429307at2759"/>
<dbReference type="Gene3D" id="3.30.420.10">
    <property type="entry name" value="Ribonuclease H-like superfamily/Ribonuclease H"/>
    <property type="match status" value="1"/>
</dbReference>
<name>A0A087TPA7_STEMI</name>
<accession>A0A087TPA7</accession>
<feature type="domain" description="Mos1 transposase HTH" evidence="1">
    <location>
        <begin position="8"/>
        <end position="52"/>
    </location>
</feature>
<evidence type="ECO:0000259" key="1">
    <source>
        <dbReference type="Pfam" id="PF17906"/>
    </source>
</evidence>
<dbReference type="OMA" id="RMINTAV"/>
<dbReference type="EMBL" id="KK116151">
    <property type="protein sequence ID" value="KFM66946.1"/>
    <property type="molecule type" value="Genomic_DNA"/>
</dbReference>
<evidence type="ECO:0000313" key="2">
    <source>
        <dbReference type="EMBL" id="KFM66946.1"/>
    </source>
</evidence>
<dbReference type="Proteomes" id="UP000054359">
    <property type="component" value="Unassembled WGS sequence"/>
</dbReference>
<sequence>MEASMEQRYKIAFCVRLQKSASETFGMIREAFNDEALAKASVFRWHKTFKEGRQNVEDIEREGRPSMSVTERMINTAVVIIKADRRITVRQLHALLNISVGSVHSIMAEHLQLKRVWARWIPKLLTPEQIQHRMDVCTEWKERLGQEGDSFLKRIITADEAWLYHYDPTVKQQRQKDD</sequence>
<protein>
    <recommendedName>
        <fullName evidence="1">Mos1 transposase HTH domain-containing protein</fullName>
    </recommendedName>
</protein>
<dbReference type="GO" id="GO:0003676">
    <property type="term" value="F:nucleic acid binding"/>
    <property type="evidence" value="ECO:0007669"/>
    <property type="project" value="InterPro"/>
</dbReference>
<dbReference type="PANTHER" id="PTHR46060">
    <property type="entry name" value="MARINER MOS1 TRANSPOSASE-LIKE PROTEIN"/>
    <property type="match status" value="1"/>
</dbReference>
<organism evidence="2 3">
    <name type="scientific">Stegodyphus mimosarum</name>
    <name type="common">African social velvet spider</name>
    <dbReference type="NCBI Taxonomy" id="407821"/>
    <lineage>
        <taxon>Eukaryota</taxon>
        <taxon>Metazoa</taxon>
        <taxon>Ecdysozoa</taxon>
        <taxon>Arthropoda</taxon>
        <taxon>Chelicerata</taxon>
        <taxon>Arachnida</taxon>
        <taxon>Araneae</taxon>
        <taxon>Araneomorphae</taxon>
        <taxon>Entelegynae</taxon>
        <taxon>Eresoidea</taxon>
        <taxon>Eresidae</taxon>
        <taxon>Stegodyphus</taxon>
    </lineage>
</organism>
<proteinExistence type="predicted"/>
<gene>
    <name evidence="2" type="ORF">X975_26615</name>
</gene>
<dbReference type="InterPro" id="IPR036397">
    <property type="entry name" value="RNaseH_sf"/>
</dbReference>